<evidence type="ECO:0000313" key="3">
    <source>
        <dbReference type="EMBL" id="SES95982.1"/>
    </source>
</evidence>
<dbReference type="PANTHER" id="PTHR32309">
    <property type="entry name" value="TYROSINE-PROTEIN KINASE"/>
    <property type="match status" value="1"/>
</dbReference>
<dbReference type="STRING" id="430453.SAMN04487962_10348"/>
<dbReference type="InterPro" id="IPR037257">
    <property type="entry name" value="T2SS_E_N_sf"/>
</dbReference>
<evidence type="ECO:0000313" key="4">
    <source>
        <dbReference type="Proteomes" id="UP000198762"/>
    </source>
</evidence>
<reference evidence="4" key="1">
    <citation type="submission" date="2016-10" db="EMBL/GenBank/DDBJ databases">
        <authorList>
            <person name="Varghese N."/>
            <person name="Submissions S."/>
        </authorList>
    </citation>
    <scope>NUCLEOTIDE SEQUENCE [LARGE SCALE GENOMIC DNA]</scope>
    <source>
        <strain evidence="4">CGMCC 1.6489</strain>
    </source>
</reference>
<accession>A0A1I0ANT7</accession>
<dbReference type="SUPFAM" id="SSF160246">
    <property type="entry name" value="EspE N-terminal domain-like"/>
    <property type="match status" value="1"/>
</dbReference>
<dbReference type="GO" id="GO:0005524">
    <property type="term" value="F:ATP binding"/>
    <property type="evidence" value="ECO:0007669"/>
    <property type="project" value="UniProtKB-KW"/>
</dbReference>
<dbReference type="Gene3D" id="3.40.50.300">
    <property type="entry name" value="P-loop containing nucleotide triphosphate hydrolases"/>
    <property type="match status" value="1"/>
</dbReference>
<keyword evidence="2" id="KW-0067">ATP-binding</keyword>
<dbReference type="GO" id="GO:0004713">
    <property type="term" value="F:protein tyrosine kinase activity"/>
    <property type="evidence" value="ECO:0007669"/>
    <property type="project" value="UniProtKB-KW"/>
</dbReference>
<protein>
    <submittedName>
        <fullName evidence="3">Receptor protein-tyrosine kinase</fullName>
    </submittedName>
</protein>
<dbReference type="NCBIfam" id="TIGR01007">
    <property type="entry name" value="eps_fam"/>
    <property type="match status" value="1"/>
</dbReference>
<evidence type="ECO:0000256" key="1">
    <source>
        <dbReference type="ARBA" id="ARBA00022741"/>
    </source>
</evidence>
<keyword evidence="1" id="KW-0547">Nucleotide-binding</keyword>
<proteinExistence type="predicted"/>
<dbReference type="InterPro" id="IPR050445">
    <property type="entry name" value="Bact_polysacc_biosynth/exp"/>
</dbReference>
<dbReference type="GO" id="GO:0005886">
    <property type="term" value="C:plasma membrane"/>
    <property type="evidence" value="ECO:0007669"/>
    <property type="project" value="TreeGrafter"/>
</dbReference>
<dbReference type="RefSeq" id="WP_091849032.1">
    <property type="nucleotide sequence ID" value="NZ_FOHZ01000003.1"/>
</dbReference>
<keyword evidence="3" id="KW-0829">Tyrosine-protein kinase</keyword>
<dbReference type="AlphaFoldDB" id="A0A1I0ANT7"/>
<organism evidence="3 4">
    <name type="scientific">Marinobacter segnicrescens</name>
    <dbReference type="NCBI Taxonomy" id="430453"/>
    <lineage>
        <taxon>Bacteria</taxon>
        <taxon>Pseudomonadati</taxon>
        <taxon>Pseudomonadota</taxon>
        <taxon>Gammaproteobacteria</taxon>
        <taxon>Pseudomonadales</taxon>
        <taxon>Marinobacteraceae</taxon>
        <taxon>Marinobacter</taxon>
    </lineage>
</organism>
<dbReference type="EMBL" id="FOHZ01000003">
    <property type="protein sequence ID" value="SES95982.1"/>
    <property type="molecule type" value="Genomic_DNA"/>
</dbReference>
<name>A0A1I0ANT7_9GAMM</name>
<sequence length="293" mass="31892">MSEVALPLFRDNSHIPDQTDLMGRLMVQKGLIHNDDLDRILILQKQRGIRFGEAAQSLGLVTAEDVKAVLAEQFAYPVVARPASEVSLHPRLIAAYQPAHPRVEALRSLRSELMLRYFNQPDNKVLAIVGVDSEAGIRDLATNLAVVIAQTGARTLLIDGNLRDPCLHEWFGLPNLRGLSDALAGRSSAIPRHCPPLDTLWLLNGGTVAPNPQELLAHKRYQNLITQLVAKFDAVIINTPVLGANLDAQLVAARSGAALMVARENHTSLRSLDKASHRLRDLGVAVTGVALSH</sequence>
<dbReference type="CDD" id="cd05387">
    <property type="entry name" value="BY-kinase"/>
    <property type="match status" value="1"/>
</dbReference>
<dbReference type="InterPro" id="IPR027417">
    <property type="entry name" value="P-loop_NTPase"/>
</dbReference>
<dbReference type="PANTHER" id="PTHR32309:SF13">
    <property type="entry name" value="FERRIC ENTEROBACTIN TRANSPORT PROTEIN FEPE"/>
    <property type="match status" value="1"/>
</dbReference>
<keyword evidence="3" id="KW-0808">Transferase</keyword>
<evidence type="ECO:0000256" key="2">
    <source>
        <dbReference type="ARBA" id="ARBA00022840"/>
    </source>
</evidence>
<dbReference type="SUPFAM" id="SSF52540">
    <property type="entry name" value="P-loop containing nucleoside triphosphate hydrolases"/>
    <property type="match status" value="1"/>
</dbReference>
<keyword evidence="4" id="KW-1185">Reference proteome</keyword>
<keyword evidence="3" id="KW-0418">Kinase</keyword>
<dbReference type="OrthoDB" id="9775724at2"/>
<dbReference type="Proteomes" id="UP000198762">
    <property type="component" value="Unassembled WGS sequence"/>
</dbReference>
<dbReference type="InterPro" id="IPR005702">
    <property type="entry name" value="Wzc-like_C"/>
</dbReference>
<gene>
    <name evidence="3" type="ORF">SAMN04487962_10348</name>
</gene>
<keyword evidence="3" id="KW-0675">Receptor</keyword>